<protein>
    <submittedName>
        <fullName evidence="1">Uncharacterized protein</fullName>
    </submittedName>
</protein>
<organism evidence="1 2">
    <name type="scientific">Ralstonia phage Albius</name>
    <dbReference type="NCBI Taxonomy" id="2759712"/>
    <lineage>
        <taxon>Viruses</taxon>
        <taxon>Duplodnaviria</taxon>
        <taxon>Heunggongvirae</taxon>
        <taxon>Uroviricota</taxon>
        <taxon>Caudoviricetes</taxon>
        <taxon>Rahariannevirus</taxon>
        <taxon>Rahariannevirus raharianne</taxon>
    </lineage>
</organism>
<dbReference type="Proteomes" id="UP000515258">
    <property type="component" value="Segment"/>
</dbReference>
<dbReference type="EMBL" id="MT740726">
    <property type="protein sequence ID" value="QMV32431.1"/>
    <property type="molecule type" value="Genomic_DNA"/>
</dbReference>
<evidence type="ECO:0000313" key="2">
    <source>
        <dbReference type="Proteomes" id="UP000515258"/>
    </source>
</evidence>
<gene>
    <name evidence="1" type="ORF">U2_00056</name>
</gene>
<evidence type="ECO:0000313" key="1">
    <source>
        <dbReference type="EMBL" id="QMV32431.1"/>
    </source>
</evidence>
<proteinExistence type="predicted"/>
<name>A0A7G5B808_9CAUD</name>
<reference evidence="1 2" key="1">
    <citation type="submission" date="2020-07" db="EMBL/GenBank/DDBJ databases">
        <title>Ralstonia phages.</title>
        <authorList>
            <person name="Trotereau A."/>
            <person name="Boyer C."/>
            <person name="Torres-Barcelo C."/>
        </authorList>
    </citation>
    <scope>NUCLEOTIDE SEQUENCE [LARGE SCALE GENOMIC DNA]</scope>
</reference>
<sequence>MNRKLKYALGALAVAGYGFAAVQNPALIPGFVAYVSSTVQQMTSQAPAAQPASAPAATSTAGQ</sequence>
<accession>A0A7G5B808</accession>